<name>A0A811YQU8_NYCPR</name>
<accession>A0A811YQU8</accession>
<comment type="caution">
    <text evidence="1">The sequence shown here is derived from an EMBL/GenBank/DDBJ whole genome shotgun (WGS) entry which is preliminary data.</text>
</comment>
<evidence type="ECO:0000313" key="2">
    <source>
        <dbReference type="Proteomes" id="UP000645828"/>
    </source>
</evidence>
<keyword evidence="2" id="KW-1185">Reference proteome</keyword>
<proteinExistence type="predicted"/>
<dbReference type="EMBL" id="CAJHUB010000744">
    <property type="protein sequence ID" value="CAD7679791.1"/>
    <property type="molecule type" value="Genomic_DNA"/>
</dbReference>
<dbReference type="AlphaFoldDB" id="A0A811YQU8"/>
<evidence type="ECO:0000313" key="1">
    <source>
        <dbReference type="EMBL" id="CAD7679791.1"/>
    </source>
</evidence>
<organism evidence="1 2">
    <name type="scientific">Nyctereutes procyonoides</name>
    <name type="common">Raccoon dog</name>
    <name type="synonym">Canis procyonoides</name>
    <dbReference type="NCBI Taxonomy" id="34880"/>
    <lineage>
        <taxon>Eukaryota</taxon>
        <taxon>Metazoa</taxon>
        <taxon>Chordata</taxon>
        <taxon>Craniata</taxon>
        <taxon>Vertebrata</taxon>
        <taxon>Euteleostomi</taxon>
        <taxon>Mammalia</taxon>
        <taxon>Eutheria</taxon>
        <taxon>Laurasiatheria</taxon>
        <taxon>Carnivora</taxon>
        <taxon>Caniformia</taxon>
        <taxon>Canidae</taxon>
        <taxon>Nyctereutes</taxon>
    </lineage>
</organism>
<dbReference type="Proteomes" id="UP000645828">
    <property type="component" value="Unassembled WGS sequence"/>
</dbReference>
<sequence length="102" mass="11502">MKLCHFQQHGWTWRVLTLSERSQTEKDRYHDITHIAAGKLSTNTVTLLIFLLTPPQPVTMVMAAGMVVVELGQVLPFTTSAVEFLPQHVEAHIVRSCVCLFV</sequence>
<reference evidence="1" key="1">
    <citation type="submission" date="2020-12" db="EMBL/GenBank/DDBJ databases">
        <authorList>
            <consortium name="Molecular Ecology Group"/>
        </authorList>
    </citation>
    <scope>NUCLEOTIDE SEQUENCE</scope>
    <source>
        <strain evidence="1">TBG_1078</strain>
    </source>
</reference>
<protein>
    <submittedName>
        <fullName evidence="1">(raccoon dog) hypothetical protein</fullName>
    </submittedName>
</protein>
<gene>
    <name evidence="1" type="ORF">NYPRO_LOCUS12590</name>
</gene>